<dbReference type="Proteomes" id="UP000762676">
    <property type="component" value="Unassembled WGS sequence"/>
</dbReference>
<protein>
    <submittedName>
        <fullName evidence="2">Uncharacterized protein</fullName>
    </submittedName>
</protein>
<accession>A0AAV4GRM0</accession>
<feature type="compositionally biased region" description="Polar residues" evidence="1">
    <location>
        <begin position="181"/>
        <end position="195"/>
    </location>
</feature>
<gene>
    <name evidence="2" type="ORF">ElyMa_006090500</name>
</gene>
<evidence type="ECO:0000313" key="3">
    <source>
        <dbReference type="Proteomes" id="UP000762676"/>
    </source>
</evidence>
<keyword evidence="3" id="KW-1185">Reference proteome</keyword>
<feature type="region of interest" description="Disordered" evidence="1">
    <location>
        <begin position="225"/>
        <end position="293"/>
    </location>
</feature>
<feature type="compositionally biased region" description="Basic and acidic residues" evidence="1">
    <location>
        <begin position="280"/>
        <end position="293"/>
    </location>
</feature>
<feature type="region of interest" description="Disordered" evidence="1">
    <location>
        <begin position="590"/>
        <end position="613"/>
    </location>
</feature>
<reference evidence="2 3" key="1">
    <citation type="journal article" date="2021" name="Elife">
        <title>Chloroplast acquisition without the gene transfer in kleptoplastic sea slugs, Plakobranchus ocellatus.</title>
        <authorList>
            <person name="Maeda T."/>
            <person name="Takahashi S."/>
            <person name="Yoshida T."/>
            <person name="Shimamura S."/>
            <person name="Takaki Y."/>
            <person name="Nagai Y."/>
            <person name="Toyoda A."/>
            <person name="Suzuki Y."/>
            <person name="Arimoto A."/>
            <person name="Ishii H."/>
            <person name="Satoh N."/>
            <person name="Nishiyama T."/>
            <person name="Hasebe M."/>
            <person name="Maruyama T."/>
            <person name="Minagawa J."/>
            <person name="Obokata J."/>
            <person name="Shigenobu S."/>
        </authorList>
    </citation>
    <scope>NUCLEOTIDE SEQUENCE [LARGE SCALE GENOMIC DNA]</scope>
</reference>
<feature type="compositionally biased region" description="Basic residues" evidence="1">
    <location>
        <begin position="603"/>
        <end position="613"/>
    </location>
</feature>
<dbReference type="AlphaFoldDB" id="A0AAV4GRM0"/>
<feature type="region of interest" description="Disordered" evidence="1">
    <location>
        <begin position="1"/>
        <end position="32"/>
    </location>
</feature>
<dbReference type="EMBL" id="BMAT01012202">
    <property type="protein sequence ID" value="GFR87974.1"/>
    <property type="molecule type" value="Genomic_DNA"/>
</dbReference>
<feature type="compositionally biased region" description="Polar residues" evidence="1">
    <location>
        <begin position="269"/>
        <end position="279"/>
    </location>
</feature>
<evidence type="ECO:0000313" key="2">
    <source>
        <dbReference type="EMBL" id="GFR87974.1"/>
    </source>
</evidence>
<evidence type="ECO:0000256" key="1">
    <source>
        <dbReference type="SAM" id="MobiDB-lite"/>
    </source>
</evidence>
<proteinExistence type="predicted"/>
<feature type="region of interest" description="Disordered" evidence="1">
    <location>
        <begin position="181"/>
        <end position="207"/>
    </location>
</feature>
<name>A0AAV4GRM0_9GAST</name>
<feature type="compositionally biased region" description="Basic and acidic residues" evidence="1">
    <location>
        <begin position="245"/>
        <end position="255"/>
    </location>
</feature>
<comment type="caution">
    <text evidence="2">The sequence shown here is derived from an EMBL/GenBank/DDBJ whole genome shotgun (WGS) entry which is preliminary data.</text>
</comment>
<sequence length="613" mass="67925">MEDKEMKLKPNDKSSRQKCKIDTLQESDSKSNFGHSIRGKNIWQKAQTTFLRHLAVNYTTELSANNEGYKETKLNIVLRKVGGSTAEEPGHVGQDVHDNEVAADDMTEDCYSQKNSGACGGKMSLRNSQSSTPSIEIVLPKEDDTVTSFFNKSSTDRNTQEISTCENLPTHKDHPVMTKGMHQQKTSTPENINLKQNKKEKYTGGRKKIIHTSVLDDELGERNLSSSASLPGDRRPTKSVCHLTVPDRARSESARTHRRSSRNVAADLQPSSVKVTGESSLKHREEREKSLKSKRCDLLKSAQRCGQFYGAKSHETEISMFSDKTGSEETPVDEGQASQKVSDADHHVAISIHVPPRSTLAPQLKAKSVFSKQRHGSNDSWTQRSQIKSTIPIEKYSTKRKIASPRPRCFGVSTYPECAKSRNTKPESSSHTVKSVLSPKSILNKELCPSATTSTPEAHASMATGDVDPKLCLKSPYPFFRHGDPISPIMNKREKCGSHKSPISVRSEEFVYATVSPILSLACNRDSTISIEVPAEQTTGSTFSLPADHPCSPLLRLGIIPRCAVPLIKTWASGGRQRPQRRPDSFLERFAMGGKDMPGHGGERRHRKISDLR</sequence>
<feature type="compositionally biased region" description="Basic and acidic residues" evidence="1">
    <location>
        <begin position="1"/>
        <end position="29"/>
    </location>
</feature>
<organism evidence="2 3">
    <name type="scientific">Elysia marginata</name>
    <dbReference type="NCBI Taxonomy" id="1093978"/>
    <lineage>
        <taxon>Eukaryota</taxon>
        <taxon>Metazoa</taxon>
        <taxon>Spiralia</taxon>
        <taxon>Lophotrochozoa</taxon>
        <taxon>Mollusca</taxon>
        <taxon>Gastropoda</taxon>
        <taxon>Heterobranchia</taxon>
        <taxon>Euthyneura</taxon>
        <taxon>Panpulmonata</taxon>
        <taxon>Sacoglossa</taxon>
        <taxon>Placobranchoidea</taxon>
        <taxon>Plakobranchidae</taxon>
        <taxon>Elysia</taxon>
    </lineage>
</organism>